<feature type="region of interest" description="Disordered" evidence="2">
    <location>
        <begin position="1"/>
        <end position="82"/>
    </location>
</feature>
<dbReference type="GO" id="GO:0042073">
    <property type="term" value="P:intraciliary transport"/>
    <property type="evidence" value="ECO:0007669"/>
    <property type="project" value="InterPro"/>
</dbReference>
<feature type="compositionally biased region" description="Basic and acidic residues" evidence="2">
    <location>
        <begin position="63"/>
        <end position="81"/>
    </location>
</feature>
<proteinExistence type="predicted"/>
<protein>
    <submittedName>
        <fullName evidence="3">Intraflagellar transport 81 homolog</fullName>
    </submittedName>
</protein>
<dbReference type="PANTHER" id="PTHR15614:SF2">
    <property type="entry name" value="INTRAFLAGELLAR TRANSPORT PROTEIN 81 HOMOLOG"/>
    <property type="match status" value="1"/>
</dbReference>
<keyword evidence="4" id="KW-1185">Reference proteome</keyword>
<keyword evidence="1" id="KW-0175">Coiled coil</keyword>
<reference evidence="3" key="1">
    <citation type="submission" date="2020-04" db="EMBL/GenBank/DDBJ databases">
        <authorList>
            <person name="Alioto T."/>
            <person name="Alioto T."/>
            <person name="Gomez Garrido J."/>
        </authorList>
    </citation>
    <scope>NUCLEOTIDE SEQUENCE</scope>
    <source>
        <strain evidence="3">A484AB</strain>
    </source>
</reference>
<name>A0A7D9HRQ2_PARCT</name>
<dbReference type="EMBL" id="CACRXK020001409">
    <property type="protein sequence ID" value="CAB3988943.1"/>
    <property type="molecule type" value="Genomic_DNA"/>
</dbReference>
<evidence type="ECO:0000313" key="3">
    <source>
        <dbReference type="EMBL" id="CAB3988943.1"/>
    </source>
</evidence>
<dbReference type="GO" id="GO:0015631">
    <property type="term" value="F:tubulin binding"/>
    <property type="evidence" value="ECO:0007669"/>
    <property type="project" value="InterPro"/>
</dbReference>
<dbReference type="GO" id="GO:0036064">
    <property type="term" value="C:ciliary basal body"/>
    <property type="evidence" value="ECO:0007669"/>
    <property type="project" value="TreeGrafter"/>
</dbReference>
<feature type="region of interest" description="Disordered" evidence="2">
    <location>
        <begin position="114"/>
        <end position="144"/>
    </location>
</feature>
<comment type="caution">
    <text evidence="3">The sequence shown here is derived from an EMBL/GenBank/DDBJ whole genome shotgun (WGS) entry which is preliminary data.</text>
</comment>
<dbReference type="PANTHER" id="PTHR15614">
    <property type="entry name" value="INTRAFLAGELLAR TRANSPORT PROTEIN 81 HOMOLOG"/>
    <property type="match status" value="1"/>
</dbReference>
<feature type="non-terminal residue" evidence="3">
    <location>
        <position position="334"/>
    </location>
</feature>
<dbReference type="InterPro" id="IPR029600">
    <property type="entry name" value="IFT81"/>
</dbReference>
<dbReference type="OrthoDB" id="276029at2759"/>
<dbReference type="GO" id="GO:0060271">
    <property type="term" value="P:cilium assembly"/>
    <property type="evidence" value="ECO:0007669"/>
    <property type="project" value="InterPro"/>
</dbReference>
<dbReference type="AlphaFoldDB" id="A0A7D9HRQ2"/>
<evidence type="ECO:0000313" key="4">
    <source>
        <dbReference type="Proteomes" id="UP001152795"/>
    </source>
</evidence>
<organism evidence="3 4">
    <name type="scientific">Paramuricea clavata</name>
    <name type="common">Red gorgonian</name>
    <name type="synonym">Violescent sea-whip</name>
    <dbReference type="NCBI Taxonomy" id="317549"/>
    <lineage>
        <taxon>Eukaryota</taxon>
        <taxon>Metazoa</taxon>
        <taxon>Cnidaria</taxon>
        <taxon>Anthozoa</taxon>
        <taxon>Octocorallia</taxon>
        <taxon>Malacalcyonacea</taxon>
        <taxon>Plexauridae</taxon>
        <taxon>Paramuricea</taxon>
    </lineage>
</organism>
<dbReference type="Proteomes" id="UP001152795">
    <property type="component" value="Unassembled WGS sequence"/>
</dbReference>
<dbReference type="GO" id="GO:0030992">
    <property type="term" value="C:intraciliary transport particle B"/>
    <property type="evidence" value="ECO:0007669"/>
    <property type="project" value="InterPro"/>
</dbReference>
<accession>A0A7D9HRQ2</accession>
<sequence>MAAENWPMSKNKGTYGTGSHVRDAKLSEANGTEADHEVVPRLVTTGDGKALEADDTEGSTTGRSDEVGEVKPDNDETKPVDAIDVEADEIISLWTGESDKSVPEQLDRLLLVSRGIQDRSQNPNEAQESQKNKNRKPKSSSQCEKQYTNLVQKLEEECKINSYLCQEKIPKDIEAKQKAVSDMQRVIDEPAMGQSDLDQLNHQIRQLSDEINKLIEKRMVRNDPIDDKLSLFRQQASIIVGKKETAAEELREVMDELSTKEGELQSKREALQQSEGSEVIKGDEFKRYVNKLRSKSTVYKKKRQELTELRAEYGVLSRSEEILKGREGQLNENL</sequence>
<feature type="coiled-coil region" evidence="1">
    <location>
        <begin position="197"/>
        <end position="312"/>
    </location>
</feature>
<evidence type="ECO:0000256" key="2">
    <source>
        <dbReference type="SAM" id="MobiDB-lite"/>
    </source>
</evidence>
<gene>
    <name evidence="3" type="ORF">PACLA_8A044537</name>
</gene>
<feature type="compositionally biased region" description="Polar residues" evidence="2">
    <location>
        <begin position="118"/>
        <end position="129"/>
    </location>
</feature>
<evidence type="ECO:0000256" key="1">
    <source>
        <dbReference type="SAM" id="Coils"/>
    </source>
</evidence>